<feature type="transmembrane region" description="Helical" evidence="11">
    <location>
        <begin position="91"/>
        <end position="111"/>
    </location>
</feature>
<name>A0ABX1TFC4_9GAMM</name>
<evidence type="ECO:0000256" key="5">
    <source>
        <dbReference type="ARBA" id="ARBA00022519"/>
    </source>
</evidence>
<comment type="caution">
    <text evidence="13">The sequence shown here is derived from an EMBL/GenBank/DDBJ whole genome shotgun (WGS) entry which is preliminary data.</text>
</comment>
<keyword evidence="7 11" id="KW-0831">Ubiquinone biosynthesis</keyword>
<comment type="pathway">
    <text evidence="11">Cofactor biosynthesis; ubiquinone biosynthesis.</text>
</comment>
<dbReference type="EMBL" id="SPMZ01000007">
    <property type="protein sequence ID" value="NMQ18068.1"/>
    <property type="molecule type" value="Genomic_DNA"/>
</dbReference>
<evidence type="ECO:0000256" key="8">
    <source>
        <dbReference type="ARBA" id="ARBA00022692"/>
    </source>
</evidence>
<feature type="transmembrane region" description="Helical" evidence="11">
    <location>
        <begin position="214"/>
        <end position="232"/>
    </location>
</feature>
<keyword evidence="14" id="KW-1185">Reference proteome</keyword>
<dbReference type="PANTHER" id="PTHR11048:SF28">
    <property type="entry name" value="4-HYDROXYBENZOATE POLYPRENYLTRANSFERASE, MITOCHONDRIAL"/>
    <property type="match status" value="1"/>
</dbReference>
<comment type="subcellular location">
    <subcellularLocation>
        <location evidence="11">Cell inner membrane</location>
        <topology evidence="11">Multi-pass membrane protein</topology>
    </subcellularLocation>
    <subcellularLocation>
        <location evidence="2">Membrane</location>
        <topology evidence="2">Multi-pass membrane protein</topology>
    </subcellularLocation>
</comment>
<evidence type="ECO:0000256" key="3">
    <source>
        <dbReference type="ARBA" id="ARBA00005985"/>
    </source>
</evidence>
<dbReference type="HAMAP" id="MF_01635">
    <property type="entry name" value="UbiA"/>
    <property type="match status" value="1"/>
</dbReference>
<sequence>MNIEHLEDRLREYGMLMRLHRPIGIYLLLWPTLWALWLAGNGQPPRGTVLVFVLGVVLMRSAGCVMNDLADRDFDPHVARTRDRPLAAGRVQPGEALILAAALSLLAFALVLTQNALTIKLSFVGLALTASYPFMKRLHPLPQLHLGVAFGWGIPMAYAAVTDSLPLAAWLLLLGNVLWSTIYDTQYAMVDREDDLKVGVKSTAILFGERDKRIIGYLQLALLIVLLVVGLLAGRGWIYYLGLFTAAWFALYQQYLIRNREPAECFKAFLNNNGFGLAIFCGLLLDYLPTSLA</sequence>
<dbReference type="Proteomes" id="UP000760480">
    <property type="component" value="Unassembled WGS sequence"/>
</dbReference>
<evidence type="ECO:0000256" key="2">
    <source>
        <dbReference type="ARBA" id="ARBA00004141"/>
    </source>
</evidence>
<evidence type="ECO:0000256" key="11">
    <source>
        <dbReference type="HAMAP-Rule" id="MF_01635"/>
    </source>
</evidence>
<reference evidence="13 14" key="1">
    <citation type="submission" date="2019-03" db="EMBL/GenBank/DDBJ databases">
        <title>Metabolic reconstructions from genomes of highly enriched 'Candidatus Accumulibacter' and 'Candidatus Competibacter' bioreactor populations.</title>
        <authorList>
            <person name="Annavajhala M.K."/>
            <person name="Welles L."/>
            <person name="Abbas B."/>
            <person name="Sorokin D."/>
            <person name="Park H."/>
            <person name="Van Loosdrecht M."/>
            <person name="Chandran K."/>
        </authorList>
    </citation>
    <scope>NUCLEOTIDE SEQUENCE [LARGE SCALE GENOMIC DNA]</scope>
    <source>
        <strain evidence="13 14">SBR_G</strain>
    </source>
</reference>
<evidence type="ECO:0000313" key="14">
    <source>
        <dbReference type="Proteomes" id="UP000760480"/>
    </source>
</evidence>
<dbReference type="InterPro" id="IPR030470">
    <property type="entry name" value="UbiA_prenylTrfase_CS"/>
</dbReference>
<keyword evidence="9 11" id="KW-1133">Transmembrane helix</keyword>
<keyword evidence="5 11" id="KW-0997">Cell inner membrane</keyword>
<dbReference type="CDD" id="cd13959">
    <property type="entry name" value="PT_UbiA_COQ2"/>
    <property type="match status" value="1"/>
</dbReference>
<organism evidence="13 14">
    <name type="scientific">Candidatus Competibacter phosphatis</name>
    <dbReference type="NCBI Taxonomy" id="221280"/>
    <lineage>
        <taxon>Bacteria</taxon>
        <taxon>Pseudomonadati</taxon>
        <taxon>Pseudomonadota</taxon>
        <taxon>Gammaproteobacteria</taxon>
        <taxon>Candidatus Competibacteraceae</taxon>
        <taxon>Candidatus Competibacter</taxon>
    </lineage>
</organism>
<feature type="transmembrane region" description="Helical" evidence="11">
    <location>
        <begin position="19"/>
        <end position="37"/>
    </location>
</feature>
<evidence type="ECO:0000256" key="9">
    <source>
        <dbReference type="ARBA" id="ARBA00022989"/>
    </source>
</evidence>
<proteinExistence type="inferred from homology"/>
<dbReference type="GO" id="GO:0008412">
    <property type="term" value="F:4-hydroxybenzoate polyprenyltransferase activity"/>
    <property type="evidence" value="ECO:0007669"/>
    <property type="project" value="UniProtKB-EC"/>
</dbReference>
<accession>A0ABX1TFC4</accession>
<dbReference type="NCBIfam" id="TIGR01474">
    <property type="entry name" value="ubiA_proteo"/>
    <property type="match status" value="1"/>
</dbReference>
<dbReference type="PANTHER" id="PTHR11048">
    <property type="entry name" value="PRENYLTRANSFERASES"/>
    <property type="match status" value="1"/>
</dbReference>
<comment type="cofactor">
    <cofactor evidence="1 11">
        <name>Mg(2+)</name>
        <dbReference type="ChEBI" id="CHEBI:18420"/>
    </cofactor>
</comment>
<dbReference type="Gene3D" id="1.10.357.140">
    <property type="entry name" value="UbiA prenyltransferase"/>
    <property type="match status" value="1"/>
</dbReference>
<dbReference type="PROSITE" id="PS00943">
    <property type="entry name" value="UBIA"/>
    <property type="match status" value="1"/>
</dbReference>
<dbReference type="InterPro" id="IPR044878">
    <property type="entry name" value="UbiA_sf"/>
</dbReference>
<comment type="catalytic activity">
    <reaction evidence="11">
        <text>all-trans-octaprenyl diphosphate + 4-hydroxybenzoate = 4-hydroxy-3-(all-trans-octaprenyl)benzoate + diphosphate</text>
        <dbReference type="Rhea" id="RHEA:27782"/>
        <dbReference type="ChEBI" id="CHEBI:1617"/>
        <dbReference type="ChEBI" id="CHEBI:17879"/>
        <dbReference type="ChEBI" id="CHEBI:33019"/>
        <dbReference type="ChEBI" id="CHEBI:57711"/>
        <dbReference type="EC" id="2.5.1.39"/>
    </reaction>
</comment>
<dbReference type="RefSeq" id="WP_169247327.1">
    <property type="nucleotide sequence ID" value="NZ_SPMZ01000007.1"/>
</dbReference>
<evidence type="ECO:0000256" key="6">
    <source>
        <dbReference type="ARBA" id="ARBA00022679"/>
    </source>
</evidence>
<dbReference type="InterPro" id="IPR006370">
    <property type="entry name" value="HB_polyprenyltransferase-like"/>
</dbReference>
<keyword evidence="10 11" id="KW-0472">Membrane</keyword>
<evidence type="ECO:0000256" key="7">
    <source>
        <dbReference type="ARBA" id="ARBA00022688"/>
    </source>
</evidence>
<dbReference type="EC" id="2.5.1.39" evidence="11 12"/>
<feature type="transmembrane region" description="Helical" evidence="11">
    <location>
        <begin position="49"/>
        <end position="70"/>
    </location>
</feature>
<feature type="transmembrane region" description="Helical" evidence="11">
    <location>
        <begin position="269"/>
        <end position="288"/>
    </location>
</feature>
<keyword evidence="6 11" id="KW-0808">Transferase</keyword>
<evidence type="ECO:0000256" key="1">
    <source>
        <dbReference type="ARBA" id="ARBA00001946"/>
    </source>
</evidence>
<dbReference type="InterPro" id="IPR000537">
    <property type="entry name" value="UbiA_prenyltransferase"/>
</dbReference>
<feature type="transmembrane region" description="Helical" evidence="11">
    <location>
        <begin position="238"/>
        <end position="257"/>
    </location>
</feature>
<evidence type="ECO:0000256" key="10">
    <source>
        <dbReference type="ARBA" id="ARBA00023136"/>
    </source>
</evidence>
<keyword evidence="4 11" id="KW-1003">Cell membrane</keyword>
<evidence type="ECO:0000256" key="4">
    <source>
        <dbReference type="ARBA" id="ARBA00022475"/>
    </source>
</evidence>
<protein>
    <recommendedName>
        <fullName evidence="11 12">4-hydroxybenzoate octaprenyltransferase</fullName>
        <ecNumber evidence="11 12">2.5.1.39</ecNumber>
    </recommendedName>
    <alternativeName>
        <fullName evidence="11">4-HB polyprenyltransferase</fullName>
    </alternativeName>
</protein>
<comment type="function">
    <text evidence="11">Catalyzes the prenylation of para-hydroxybenzoate (PHB) with an all-trans polyprenyl group. Mediates the second step in the final reaction sequence of ubiquinone-8 (UQ-8) biosynthesis, which is the condensation of the polyisoprenoid side chain with PHB, generating the first membrane-bound Q intermediate 3-octaprenyl-4-hydroxybenzoate.</text>
</comment>
<keyword evidence="11" id="KW-0460">Magnesium</keyword>
<keyword evidence="8 11" id="KW-0812">Transmembrane</keyword>
<comment type="similarity">
    <text evidence="3 11">Belongs to the UbiA prenyltransferase family.</text>
</comment>
<evidence type="ECO:0000313" key="13">
    <source>
        <dbReference type="EMBL" id="NMQ18068.1"/>
    </source>
</evidence>
<gene>
    <name evidence="11" type="primary">ubiA</name>
    <name evidence="13" type="ORF">E4P82_01965</name>
</gene>
<dbReference type="InterPro" id="IPR039653">
    <property type="entry name" value="Prenyltransferase"/>
</dbReference>
<dbReference type="Pfam" id="PF01040">
    <property type="entry name" value="UbiA"/>
    <property type="match status" value="1"/>
</dbReference>
<dbReference type="Gene3D" id="1.20.120.1780">
    <property type="entry name" value="UbiA prenyltransferase"/>
    <property type="match status" value="1"/>
</dbReference>
<evidence type="ECO:0000256" key="12">
    <source>
        <dbReference type="NCBIfam" id="TIGR01474"/>
    </source>
</evidence>
<feature type="transmembrane region" description="Helical" evidence="11">
    <location>
        <begin position="167"/>
        <end position="183"/>
    </location>
</feature>